<dbReference type="RefSeq" id="WP_114563399.1">
    <property type="nucleotide sequence ID" value="NZ_CP031124.1"/>
</dbReference>
<dbReference type="SUPFAM" id="SSF103088">
    <property type="entry name" value="OmpA-like"/>
    <property type="match status" value="1"/>
</dbReference>
<keyword evidence="6" id="KW-0449">Lipoprotein</keyword>
<organism evidence="6 7">
    <name type="scientific">Ephemeroptericola cinctiostellae</name>
    <dbReference type="NCBI Taxonomy" id="2268024"/>
    <lineage>
        <taxon>Bacteria</taxon>
        <taxon>Pseudomonadati</taxon>
        <taxon>Pseudomonadota</taxon>
        <taxon>Betaproteobacteria</taxon>
        <taxon>Burkholderiales</taxon>
        <taxon>Burkholderiaceae</taxon>
        <taxon>Ephemeroptericola</taxon>
    </lineage>
</organism>
<dbReference type="InterPro" id="IPR006665">
    <property type="entry name" value="OmpA-like"/>
</dbReference>
<dbReference type="PRINTS" id="PR01021">
    <property type="entry name" value="OMPADOMAIN"/>
</dbReference>
<name>A0A345DD72_9BURK</name>
<evidence type="ECO:0000256" key="1">
    <source>
        <dbReference type="ARBA" id="ARBA00004442"/>
    </source>
</evidence>
<evidence type="ECO:0000256" key="3">
    <source>
        <dbReference type="ARBA" id="ARBA00023237"/>
    </source>
</evidence>
<evidence type="ECO:0000313" key="7">
    <source>
        <dbReference type="Proteomes" id="UP000252182"/>
    </source>
</evidence>
<dbReference type="InterPro" id="IPR036737">
    <property type="entry name" value="OmpA-like_sf"/>
</dbReference>
<dbReference type="OrthoDB" id="9782229at2"/>
<evidence type="ECO:0000256" key="2">
    <source>
        <dbReference type="ARBA" id="ARBA00023136"/>
    </source>
</evidence>
<dbReference type="InterPro" id="IPR050330">
    <property type="entry name" value="Bact_OuterMem_StrucFunc"/>
</dbReference>
<dbReference type="GO" id="GO:0009279">
    <property type="term" value="C:cell outer membrane"/>
    <property type="evidence" value="ECO:0007669"/>
    <property type="project" value="UniProtKB-SubCell"/>
</dbReference>
<dbReference type="EMBL" id="CP031124">
    <property type="protein sequence ID" value="AXF86310.1"/>
    <property type="molecule type" value="Genomic_DNA"/>
</dbReference>
<protein>
    <submittedName>
        <fullName evidence="6">Putative lipoprotein YiaD</fullName>
    </submittedName>
</protein>
<gene>
    <name evidence="6" type="primary">yiaD_2</name>
    <name evidence="6" type="ORF">DTO96_102057</name>
</gene>
<dbReference type="PANTHER" id="PTHR30329">
    <property type="entry name" value="STATOR ELEMENT OF FLAGELLAR MOTOR COMPLEX"/>
    <property type="match status" value="1"/>
</dbReference>
<dbReference type="PRINTS" id="PR01023">
    <property type="entry name" value="NAFLGMOTY"/>
</dbReference>
<dbReference type="CDD" id="cd07185">
    <property type="entry name" value="OmpA_C-like"/>
    <property type="match status" value="1"/>
</dbReference>
<dbReference type="KEGG" id="hyf:DTO96_102057"/>
<feature type="domain" description="OmpA-like" evidence="5">
    <location>
        <begin position="33"/>
        <end position="150"/>
    </location>
</feature>
<evidence type="ECO:0000259" key="5">
    <source>
        <dbReference type="PROSITE" id="PS51123"/>
    </source>
</evidence>
<keyword evidence="7" id="KW-1185">Reference proteome</keyword>
<proteinExistence type="predicted"/>
<dbReference type="PANTHER" id="PTHR30329:SF21">
    <property type="entry name" value="LIPOPROTEIN YIAD-RELATED"/>
    <property type="match status" value="1"/>
</dbReference>
<evidence type="ECO:0000313" key="6">
    <source>
        <dbReference type="EMBL" id="AXF86310.1"/>
    </source>
</evidence>
<sequence>MIGNNYGQRIDQQVSQIGSILNGTGANVTKMADGSLKINLAGDVSFNSGSAAIRSTFVPTLTNVAQVINQTPNSRVVIVGHTDSSGYADANQALSLARANSVRDFLVTSGTSSARMTSYGRGSTQPIADNATETGRAQNRRVEVFVFPESQ</sequence>
<accession>A0A345DD72</accession>
<dbReference type="PROSITE" id="PS51123">
    <property type="entry name" value="OMPA_2"/>
    <property type="match status" value="1"/>
</dbReference>
<keyword evidence="3" id="KW-0998">Cell outer membrane</keyword>
<dbReference type="AlphaFoldDB" id="A0A345DD72"/>
<dbReference type="Pfam" id="PF00691">
    <property type="entry name" value="OmpA"/>
    <property type="match status" value="1"/>
</dbReference>
<dbReference type="Proteomes" id="UP000252182">
    <property type="component" value="Chromosome"/>
</dbReference>
<evidence type="ECO:0000256" key="4">
    <source>
        <dbReference type="PROSITE-ProRule" id="PRU00473"/>
    </source>
</evidence>
<comment type="subcellular location">
    <subcellularLocation>
        <location evidence="1">Cell outer membrane</location>
    </subcellularLocation>
</comment>
<reference evidence="7" key="1">
    <citation type="submission" date="2018-07" db="EMBL/GenBank/DDBJ databases">
        <authorList>
            <person name="Kim H."/>
        </authorList>
    </citation>
    <scope>NUCLEOTIDE SEQUENCE [LARGE SCALE GENOMIC DNA]</scope>
    <source>
        <strain evidence="7">F02</strain>
    </source>
</reference>
<dbReference type="InterPro" id="IPR006664">
    <property type="entry name" value="OMP_bac"/>
</dbReference>
<keyword evidence="2 4" id="KW-0472">Membrane</keyword>
<dbReference type="Gene3D" id="3.30.1330.60">
    <property type="entry name" value="OmpA-like domain"/>
    <property type="match status" value="1"/>
</dbReference>